<comment type="domain">
    <text evidence="3">2 residues (Tyr-52 and Arg-55) present in a large hydrophobic pocket are probably involved in substrate specificity. They are important for desuccinylation activity, but dispensable for deacetylation activity.</text>
</comment>
<evidence type="ECO:0000313" key="8">
    <source>
        <dbReference type="EMBL" id="RGU55821.1"/>
    </source>
</evidence>
<accession>A0A412TQ51</accession>
<dbReference type="InterPro" id="IPR050134">
    <property type="entry name" value="NAD-dep_sirtuin_deacylases"/>
</dbReference>
<proteinExistence type="inferred from homology"/>
<evidence type="ECO:0000313" key="6">
    <source>
        <dbReference type="EMBL" id="MCG4961552.1"/>
    </source>
</evidence>
<comment type="caution">
    <text evidence="8">The sequence shown here is derived from an EMBL/GenBank/DDBJ whole genome shotgun (WGS) entry which is preliminary data.</text>
</comment>
<evidence type="ECO:0000256" key="3">
    <source>
        <dbReference type="HAMAP-Rule" id="MF_01121"/>
    </source>
</evidence>
<dbReference type="InterPro" id="IPR003000">
    <property type="entry name" value="Sirtuin"/>
</dbReference>
<reference evidence="10 11" key="1">
    <citation type="submission" date="2018-08" db="EMBL/GenBank/DDBJ databases">
        <title>A genome reference for cultivated species of the human gut microbiota.</title>
        <authorList>
            <person name="Zou Y."/>
            <person name="Xue W."/>
            <person name="Luo G."/>
        </authorList>
    </citation>
    <scope>NUCLEOTIDE SEQUENCE [LARGE SCALE GENOMIC DNA]</scope>
    <source>
        <strain evidence="9 10">AF14-6AC</strain>
        <strain evidence="8 11">AF16-14</strain>
    </source>
</reference>
<evidence type="ECO:0000259" key="5">
    <source>
        <dbReference type="PROSITE" id="PS50305"/>
    </source>
</evidence>
<feature type="active site" description="Proton acceptor" evidence="3">
    <location>
        <position position="103"/>
    </location>
</feature>
<feature type="binding site" evidence="3">
    <location>
        <position position="209"/>
    </location>
    <ligand>
        <name>NAD(+)</name>
        <dbReference type="ChEBI" id="CHEBI:57540"/>
    </ligand>
</feature>
<feature type="binding site" evidence="3">
    <location>
        <begin position="85"/>
        <end position="88"/>
    </location>
    <ligand>
        <name>NAD(+)</name>
        <dbReference type="ChEBI" id="CHEBI:57540"/>
    </ligand>
</feature>
<dbReference type="Gene3D" id="3.30.1600.10">
    <property type="entry name" value="SIR2/SIRT2 'Small Domain"/>
    <property type="match status" value="1"/>
</dbReference>
<feature type="domain" description="Deacetylase sirtuin-type" evidence="5">
    <location>
        <begin position="1"/>
        <end position="227"/>
    </location>
</feature>
<comment type="catalytic activity">
    <reaction evidence="3">
        <text>N(6)-succinyl-L-lysyl-[protein] + NAD(+) + H2O = 2''-O-succinyl-ADP-D-ribose + nicotinamide + L-lysyl-[protein]</text>
        <dbReference type="Rhea" id="RHEA:47668"/>
        <dbReference type="Rhea" id="RHEA-COMP:9752"/>
        <dbReference type="Rhea" id="RHEA-COMP:11877"/>
        <dbReference type="ChEBI" id="CHEBI:15377"/>
        <dbReference type="ChEBI" id="CHEBI:17154"/>
        <dbReference type="ChEBI" id="CHEBI:29969"/>
        <dbReference type="ChEBI" id="CHEBI:57540"/>
        <dbReference type="ChEBI" id="CHEBI:87830"/>
        <dbReference type="ChEBI" id="CHEBI:87832"/>
    </reaction>
</comment>
<dbReference type="InterPro" id="IPR027546">
    <property type="entry name" value="Sirtuin_class_III"/>
</dbReference>
<dbReference type="Proteomes" id="UP000283426">
    <property type="component" value="Unassembled WGS sequence"/>
</dbReference>
<evidence type="ECO:0000313" key="11">
    <source>
        <dbReference type="Proteomes" id="UP000284243"/>
    </source>
</evidence>
<comment type="catalytic activity">
    <reaction evidence="3">
        <text>N(6)-acetyl-L-lysyl-[protein] + NAD(+) + H2O = 2''-O-acetyl-ADP-D-ribose + nicotinamide + L-lysyl-[protein]</text>
        <dbReference type="Rhea" id="RHEA:43636"/>
        <dbReference type="Rhea" id="RHEA-COMP:9752"/>
        <dbReference type="Rhea" id="RHEA-COMP:10731"/>
        <dbReference type="ChEBI" id="CHEBI:15377"/>
        <dbReference type="ChEBI" id="CHEBI:17154"/>
        <dbReference type="ChEBI" id="CHEBI:29969"/>
        <dbReference type="ChEBI" id="CHEBI:57540"/>
        <dbReference type="ChEBI" id="CHEBI:61930"/>
        <dbReference type="ChEBI" id="CHEBI:83767"/>
        <dbReference type="EC" id="2.3.1.286"/>
    </reaction>
</comment>
<dbReference type="InterPro" id="IPR026591">
    <property type="entry name" value="Sirtuin_cat_small_dom_sf"/>
</dbReference>
<gene>
    <name evidence="3" type="primary">cobB</name>
    <name evidence="9" type="ORF">DWW24_15680</name>
    <name evidence="8" type="ORF">DWW57_11040</name>
    <name evidence="6" type="ORF">L0P03_17110</name>
    <name evidence="7" type="ORF">PN645_14190</name>
</gene>
<dbReference type="AlphaFoldDB" id="A0A412TQ51"/>
<keyword evidence="3" id="KW-0963">Cytoplasm</keyword>
<comment type="function">
    <text evidence="3">NAD-dependent lysine deacetylase and desuccinylase that specifically removes acetyl and succinyl groups on target proteins. Modulates the activities of several proteins which are inactive in their acylated form.</text>
</comment>
<dbReference type="Proteomes" id="UP000284243">
    <property type="component" value="Unassembled WGS sequence"/>
</dbReference>
<dbReference type="PANTHER" id="PTHR11085">
    <property type="entry name" value="NAD-DEPENDENT PROTEIN DEACYLASE SIRTUIN-5, MITOCHONDRIAL-RELATED"/>
    <property type="match status" value="1"/>
</dbReference>
<protein>
    <recommendedName>
        <fullName evidence="3">NAD-dependent protein deacylase</fullName>
        <ecNumber evidence="3">2.3.1.286</ecNumber>
    </recommendedName>
    <alternativeName>
        <fullName evidence="3">Regulatory protein SIR2 homolog</fullName>
    </alternativeName>
</protein>
<dbReference type="GO" id="GO:0036054">
    <property type="term" value="F:protein-malonyllysine demalonylase activity"/>
    <property type="evidence" value="ECO:0007669"/>
    <property type="project" value="InterPro"/>
</dbReference>
<dbReference type="Gene3D" id="3.40.50.1220">
    <property type="entry name" value="TPP-binding domain"/>
    <property type="match status" value="1"/>
</dbReference>
<dbReference type="Pfam" id="PF02146">
    <property type="entry name" value="SIR2"/>
    <property type="match status" value="1"/>
</dbReference>
<dbReference type="GO" id="GO:0036055">
    <property type="term" value="F:protein-succinyllysine desuccinylase activity"/>
    <property type="evidence" value="ECO:0007669"/>
    <property type="project" value="UniProtKB-UniRule"/>
</dbReference>
<comment type="similarity">
    <text evidence="3">Belongs to the sirtuin family. Class III subfamily.</text>
</comment>
<evidence type="ECO:0000313" key="7">
    <source>
        <dbReference type="EMBL" id="MDB9224150.1"/>
    </source>
</evidence>
<keyword evidence="2 3" id="KW-0520">NAD</keyword>
<evidence type="ECO:0000256" key="1">
    <source>
        <dbReference type="ARBA" id="ARBA00022679"/>
    </source>
</evidence>
<keyword evidence="1" id="KW-0808">Transferase</keyword>
<dbReference type="GO" id="GO:0017136">
    <property type="term" value="F:histone deacetylase activity, NAD-dependent"/>
    <property type="evidence" value="ECO:0007669"/>
    <property type="project" value="TreeGrafter"/>
</dbReference>
<dbReference type="SUPFAM" id="SSF52467">
    <property type="entry name" value="DHS-like NAD/FAD-binding domain"/>
    <property type="match status" value="1"/>
</dbReference>
<name>A0A412TQ51_9BACT</name>
<dbReference type="GO" id="GO:0070403">
    <property type="term" value="F:NAD+ binding"/>
    <property type="evidence" value="ECO:0007669"/>
    <property type="project" value="UniProtKB-UniRule"/>
</dbReference>
<comment type="caution">
    <text evidence="3 4">Lacks conserved residue(s) required for the propagation of feature annotation.</text>
</comment>
<dbReference type="InterPro" id="IPR029035">
    <property type="entry name" value="DHS-like_NAD/FAD-binding_dom"/>
</dbReference>
<feature type="binding site" evidence="3">
    <location>
        <position position="52"/>
    </location>
    <ligand>
        <name>substrate</name>
    </ligand>
</feature>
<feature type="binding site" evidence="3">
    <location>
        <position position="55"/>
    </location>
    <ligand>
        <name>substrate</name>
    </ligand>
</feature>
<comment type="subcellular location">
    <subcellularLocation>
        <location evidence="3">Cytoplasm</location>
    </subcellularLocation>
</comment>
<dbReference type="EC" id="2.3.1.286" evidence="3"/>
<reference evidence="6" key="2">
    <citation type="submission" date="2022-01" db="EMBL/GenBank/DDBJ databases">
        <title>Collection of gut derived symbiotic bacterial strains cultured from healthy donors.</title>
        <authorList>
            <person name="Lin H."/>
            <person name="Kohout C."/>
            <person name="Waligurski E."/>
            <person name="Pamer E.G."/>
        </authorList>
    </citation>
    <scope>NUCLEOTIDE SEQUENCE</scope>
    <source>
        <strain evidence="6">DFI.1.149</strain>
    </source>
</reference>
<dbReference type="GO" id="GO:0005737">
    <property type="term" value="C:cytoplasm"/>
    <property type="evidence" value="ECO:0007669"/>
    <property type="project" value="UniProtKB-SubCell"/>
</dbReference>
<sequence>MKLVILTGAGMSAESGIKTFRDSDGLWENYRIEDVCTPEALERNPELVNHFYNERRKQLYEAQPNAGHKGLAGLENYFDVRIITQNIDDLHERAGSKHVLHLHGELKKVRSSKNPDSIYDLKGWELKPGTRCEDGSLLRPHVVFFGEAVPNIEPATDLVRQADIFVIIGTSLAVYPAASLLHYAPEGIPVFVIDPKIPQQAHRMGYHLIEKGASEGVQELKNILLSETR</sequence>
<dbReference type="PANTHER" id="PTHR11085:SF4">
    <property type="entry name" value="NAD-DEPENDENT PROTEIN DEACYLASE"/>
    <property type="match status" value="1"/>
</dbReference>
<evidence type="ECO:0000256" key="2">
    <source>
        <dbReference type="ARBA" id="ARBA00023027"/>
    </source>
</evidence>
<evidence type="ECO:0000256" key="4">
    <source>
        <dbReference type="PROSITE-ProRule" id="PRU00236"/>
    </source>
</evidence>
<dbReference type="RefSeq" id="WP_046402788.1">
    <property type="nucleotide sequence ID" value="NZ_CABJFF010000018.1"/>
</dbReference>
<dbReference type="Proteomes" id="UP001212263">
    <property type="component" value="Unassembled WGS sequence"/>
</dbReference>
<dbReference type="CDD" id="cd01412">
    <property type="entry name" value="SIRT5_Af1_CobB"/>
    <property type="match status" value="1"/>
</dbReference>
<dbReference type="InterPro" id="IPR026590">
    <property type="entry name" value="Ssirtuin_cat_dom"/>
</dbReference>
<dbReference type="EMBL" id="QRYW01000037">
    <property type="protein sequence ID" value="RGV20935.1"/>
    <property type="molecule type" value="Genomic_DNA"/>
</dbReference>
<feature type="binding site" evidence="3">
    <location>
        <begin position="8"/>
        <end position="27"/>
    </location>
    <ligand>
        <name>NAD(+)</name>
        <dbReference type="ChEBI" id="CHEBI:57540"/>
    </ligand>
</feature>
<dbReference type="EMBL" id="JAQMRD010000020">
    <property type="protein sequence ID" value="MDB9224150.1"/>
    <property type="molecule type" value="Genomic_DNA"/>
</dbReference>
<evidence type="ECO:0000313" key="10">
    <source>
        <dbReference type="Proteomes" id="UP000283426"/>
    </source>
</evidence>
<dbReference type="PROSITE" id="PS50305">
    <property type="entry name" value="SIRTUIN"/>
    <property type="match status" value="1"/>
</dbReference>
<reference evidence="7" key="3">
    <citation type="submission" date="2023-01" db="EMBL/GenBank/DDBJ databases">
        <title>Human gut microbiome strain richness.</title>
        <authorList>
            <person name="Chen-Liaw A."/>
        </authorList>
    </citation>
    <scope>NUCLEOTIDE SEQUENCE</scope>
    <source>
        <strain evidence="7">RTP21484st1_B7_RTP21484_190118</strain>
    </source>
</reference>
<dbReference type="Proteomes" id="UP001199750">
    <property type="component" value="Unassembled WGS sequence"/>
</dbReference>
<feature type="binding site" evidence="3">
    <location>
        <begin position="169"/>
        <end position="171"/>
    </location>
    <ligand>
        <name>NAD(+)</name>
        <dbReference type="ChEBI" id="CHEBI:57540"/>
    </ligand>
</feature>
<dbReference type="EMBL" id="QRYC01000014">
    <property type="protein sequence ID" value="RGU55821.1"/>
    <property type="molecule type" value="Genomic_DNA"/>
</dbReference>
<evidence type="ECO:0000313" key="9">
    <source>
        <dbReference type="EMBL" id="RGV20935.1"/>
    </source>
</evidence>
<organism evidence="8 11">
    <name type="scientific">Odoribacter splanchnicus</name>
    <dbReference type="NCBI Taxonomy" id="28118"/>
    <lineage>
        <taxon>Bacteria</taxon>
        <taxon>Pseudomonadati</taxon>
        <taxon>Bacteroidota</taxon>
        <taxon>Bacteroidia</taxon>
        <taxon>Bacteroidales</taxon>
        <taxon>Odoribacteraceae</taxon>
        <taxon>Odoribacter</taxon>
    </lineage>
</organism>
<dbReference type="EMBL" id="JAKNDN010000038">
    <property type="protein sequence ID" value="MCG4961552.1"/>
    <property type="molecule type" value="Genomic_DNA"/>
</dbReference>
<dbReference type="HAMAP" id="MF_01121">
    <property type="entry name" value="Sirtuin_ClassIII"/>
    <property type="match status" value="1"/>
</dbReference>